<name>A0A6A5ZIF1_9PLEO</name>
<protein>
    <submittedName>
        <fullName evidence="2">Uncharacterized protein</fullName>
    </submittedName>
</protein>
<organism evidence="2 3">
    <name type="scientific">Lophiotrema nucula</name>
    <dbReference type="NCBI Taxonomy" id="690887"/>
    <lineage>
        <taxon>Eukaryota</taxon>
        <taxon>Fungi</taxon>
        <taxon>Dikarya</taxon>
        <taxon>Ascomycota</taxon>
        <taxon>Pezizomycotina</taxon>
        <taxon>Dothideomycetes</taxon>
        <taxon>Pleosporomycetidae</taxon>
        <taxon>Pleosporales</taxon>
        <taxon>Lophiotremataceae</taxon>
        <taxon>Lophiotrema</taxon>
    </lineage>
</organism>
<feature type="region of interest" description="Disordered" evidence="1">
    <location>
        <begin position="349"/>
        <end position="413"/>
    </location>
</feature>
<dbReference type="AlphaFoldDB" id="A0A6A5ZIF1"/>
<feature type="compositionally biased region" description="Basic residues" evidence="1">
    <location>
        <begin position="349"/>
        <end position="376"/>
    </location>
</feature>
<sequence>MLPREVLTLASTPSRAILNSLYARLSSQCLASRIQRRLVHLYVSARSPTLNGLHVLLPFEQYEVPVPKRSDHKIEIWEKAGKGEPRLVEADVSLTTALAKYVKEGEALGPLVCPKETLSDKQVQNWEYIRDNKIQDQYKRYCIIKQGSQGVHIASKKGKKAKGFIAPDDIVVKKKADGTVMKTKITPLGPLKEQHLSLGSPTTYWHQALDKMYQFISLGNPVEISLYLRSSHEPDKIKRVSRGDLEAWPWMHNHFPHMRPDFIMKAMPAGTYYMIEPFSDGKHVQWVMGPDLPNQKRTFTKALVKIKEQLDQRVKNGTQENLPAPVKEMLRLQGYEKYADFDAVQEKRERRRVNRLRKETKKQAKKRAAQQRKMARQSKSPGEDQESIERIGAFNSARRKGDDGPSPVRLYQL</sequence>
<keyword evidence="3" id="KW-1185">Reference proteome</keyword>
<dbReference type="OrthoDB" id="3792666at2759"/>
<evidence type="ECO:0000313" key="3">
    <source>
        <dbReference type="Proteomes" id="UP000799770"/>
    </source>
</evidence>
<gene>
    <name evidence="2" type="ORF">BDV96DRAFT_568242</name>
</gene>
<evidence type="ECO:0000256" key="1">
    <source>
        <dbReference type="SAM" id="MobiDB-lite"/>
    </source>
</evidence>
<reference evidence="2" key="1">
    <citation type="journal article" date="2020" name="Stud. Mycol.">
        <title>101 Dothideomycetes genomes: a test case for predicting lifestyles and emergence of pathogens.</title>
        <authorList>
            <person name="Haridas S."/>
            <person name="Albert R."/>
            <person name="Binder M."/>
            <person name="Bloem J."/>
            <person name="Labutti K."/>
            <person name="Salamov A."/>
            <person name="Andreopoulos B."/>
            <person name="Baker S."/>
            <person name="Barry K."/>
            <person name="Bills G."/>
            <person name="Bluhm B."/>
            <person name="Cannon C."/>
            <person name="Castanera R."/>
            <person name="Culley D."/>
            <person name="Daum C."/>
            <person name="Ezra D."/>
            <person name="Gonzalez J."/>
            <person name="Henrissat B."/>
            <person name="Kuo A."/>
            <person name="Liang C."/>
            <person name="Lipzen A."/>
            <person name="Lutzoni F."/>
            <person name="Magnuson J."/>
            <person name="Mondo S."/>
            <person name="Nolan M."/>
            <person name="Ohm R."/>
            <person name="Pangilinan J."/>
            <person name="Park H.-J."/>
            <person name="Ramirez L."/>
            <person name="Alfaro M."/>
            <person name="Sun H."/>
            <person name="Tritt A."/>
            <person name="Yoshinaga Y."/>
            <person name="Zwiers L.-H."/>
            <person name="Turgeon B."/>
            <person name="Goodwin S."/>
            <person name="Spatafora J."/>
            <person name="Crous P."/>
            <person name="Grigoriev I."/>
        </authorList>
    </citation>
    <scope>NUCLEOTIDE SEQUENCE</scope>
    <source>
        <strain evidence="2">CBS 627.86</strain>
    </source>
</reference>
<dbReference type="Proteomes" id="UP000799770">
    <property type="component" value="Unassembled WGS sequence"/>
</dbReference>
<dbReference type="EMBL" id="ML977316">
    <property type="protein sequence ID" value="KAF2118633.1"/>
    <property type="molecule type" value="Genomic_DNA"/>
</dbReference>
<evidence type="ECO:0000313" key="2">
    <source>
        <dbReference type="EMBL" id="KAF2118633.1"/>
    </source>
</evidence>
<proteinExistence type="predicted"/>
<accession>A0A6A5ZIF1</accession>